<dbReference type="Gene3D" id="3.40.50.300">
    <property type="entry name" value="P-loop containing nucleotide triphosphate hydrolases"/>
    <property type="match status" value="1"/>
</dbReference>
<evidence type="ECO:0000256" key="10">
    <source>
        <dbReference type="ARBA" id="ARBA00022840"/>
    </source>
</evidence>
<evidence type="ECO:0000259" key="15">
    <source>
        <dbReference type="SMART" id="SM00382"/>
    </source>
</evidence>
<dbReference type="FunFam" id="1.20.58.760:FF:000013">
    <property type="entry name" value="Probable inactive ATP-dependent zinc metalloprotease FTSHI 4, chloroplastic"/>
    <property type="match status" value="1"/>
</dbReference>
<protein>
    <recommendedName>
        <fullName evidence="15">AAA+ ATPase domain-containing protein</fullName>
    </recommendedName>
</protein>
<comment type="similarity">
    <text evidence="3">Belongs to the AAA ATPase family.</text>
</comment>
<dbReference type="AlphaFoldDB" id="A0AAN7QDU6"/>
<sequence length="965" mass="108050">MDLMNGTVIFVKSNVGMSSNHTTSHNESSKGKSNKGLMCNQSYWGSQTFDEERTALAHLLFQMLHWKLILRAKPKYQLPGSGLSSQEAREPPFHGYVVGKRMNFHALRPLDSPLARRPLNLSSISASHFPFPSTPYLSRLCRRFPKSNLRLINGRQLIFPGRRRRPYISAFSASNAIGSSNSVLVNSVPGEDPESTQLFEKLKNAERERVNKLEELERKANTQLERQLVMASDWSRTLLSMRGKLKGTEWDPENSHKIDFSDFLSLLNSNNVQFIEYSNYGQTVSVILPYYKDGKKGGAGSDSQEDVIFRRHMIDRMPIDGWNEVWKKLHQQVVNVDVINVDTVPAEVYSTVATAVIWSMRLALSVGLYLWIDSVMRPIYAKLIPCDLGLPSKKIPQPLKRRALGSLGKSRAKFISAEEKTGVTFDDFAGQEYIKRELQEIVRILKNEEEFQNKGIYCPKGVLLHGPPGTGKTLLAKAIAGEAGLPFFAVNGTDFVEMFVGVAASRVKDLFSSARSFSPSIIFIDEIDAIGSKRGGPDIGGGGAEREQGLLQILTEMDGFKVSTSQVLVIGATNRLDILDPALLRKGRFDKIIRVGLPSKDGRLAILKVHARNKFFRSEEEKEVLLQEIAELAEDFTGAELQNILNEAGILTARKDLDYIGQDELLEALKRQKGTFETGQEDSTEVPEELKLRLAYREAAVAVISCYFPDPHRPFTNTDINSIRSQPNMQYKEISGRVYAQKSDYVNAIIRACAPRVIEEEMFGINNLCWMSAKATLEASRLAEFLILQTGMTAFGKAYYRNQSDLVPNLAPKLEALRDEYMRFAVEKCGSVLREYQSAVETITDILLEKGQIDGKDIWAAYNSAPQIPQPLVAPIDEYGALIYAGRWGIHGVTLPGRVTFAPGNVGFATFGAPRPMDTQSISDETWKLIDDIWDKRVHEIKDAATMEIEEAKQMPELLMASHFL</sequence>
<evidence type="ECO:0000256" key="9">
    <source>
        <dbReference type="ARBA" id="ARBA00022801"/>
    </source>
</evidence>
<evidence type="ECO:0000256" key="7">
    <source>
        <dbReference type="ARBA" id="ARBA00022692"/>
    </source>
</evidence>
<evidence type="ECO:0000256" key="4">
    <source>
        <dbReference type="ARBA" id="ARBA00022528"/>
    </source>
</evidence>
<dbReference type="InterPro" id="IPR041569">
    <property type="entry name" value="AAA_lid_3"/>
</dbReference>
<dbReference type="Pfam" id="PF00004">
    <property type="entry name" value="AAA"/>
    <property type="match status" value="1"/>
</dbReference>
<comment type="subcellular location">
    <subcellularLocation>
        <location evidence="2">Membrane</location>
    </subcellularLocation>
    <subcellularLocation>
        <location evidence="1">Plastid</location>
        <location evidence="1">Chloroplast</location>
    </subcellularLocation>
</comment>
<evidence type="ECO:0000256" key="11">
    <source>
        <dbReference type="ARBA" id="ARBA00022946"/>
    </source>
</evidence>
<evidence type="ECO:0000313" key="16">
    <source>
        <dbReference type="EMBL" id="KAK4764686.1"/>
    </source>
</evidence>
<gene>
    <name evidence="16" type="ORF">SAY86_025776</name>
</gene>
<dbReference type="InterPro" id="IPR027417">
    <property type="entry name" value="P-loop_NTPase"/>
</dbReference>
<dbReference type="EMBL" id="JAXQNO010000023">
    <property type="protein sequence ID" value="KAK4764686.1"/>
    <property type="molecule type" value="Genomic_DNA"/>
</dbReference>
<comment type="caution">
    <text evidence="16">The sequence shown here is derived from an EMBL/GenBank/DDBJ whole genome shotgun (WGS) entry which is preliminary data.</text>
</comment>
<name>A0AAN7QDU6_TRANT</name>
<evidence type="ECO:0000256" key="2">
    <source>
        <dbReference type="ARBA" id="ARBA00004370"/>
    </source>
</evidence>
<feature type="coiled-coil region" evidence="14">
    <location>
        <begin position="195"/>
        <end position="223"/>
    </location>
</feature>
<keyword evidence="14" id="KW-0175">Coiled coil</keyword>
<keyword evidence="12" id="KW-1133">Transmembrane helix</keyword>
<evidence type="ECO:0000256" key="13">
    <source>
        <dbReference type="ARBA" id="ARBA00023136"/>
    </source>
</evidence>
<dbReference type="CDD" id="cd19501">
    <property type="entry name" value="RecA-like_FtsH"/>
    <property type="match status" value="1"/>
</dbReference>
<dbReference type="InterPro" id="IPR003960">
    <property type="entry name" value="ATPase_AAA_CS"/>
</dbReference>
<dbReference type="InterPro" id="IPR003593">
    <property type="entry name" value="AAA+_ATPase"/>
</dbReference>
<dbReference type="PROSITE" id="PS00674">
    <property type="entry name" value="AAA"/>
    <property type="match status" value="1"/>
</dbReference>
<accession>A0AAN7QDU6</accession>
<dbReference type="GO" id="GO:0005524">
    <property type="term" value="F:ATP binding"/>
    <property type="evidence" value="ECO:0007669"/>
    <property type="project" value="UniProtKB-KW"/>
</dbReference>
<evidence type="ECO:0000256" key="3">
    <source>
        <dbReference type="ARBA" id="ARBA00006914"/>
    </source>
</evidence>
<feature type="domain" description="AAA+ ATPase" evidence="15">
    <location>
        <begin position="458"/>
        <end position="599"/>
    </location>
</feature>
<reference evidence="16 17" key="1">
    <citation type="journal article" date="2023" name="Hortic Res">
        <title>Pangenome of water caltrop reveals structural variations and asymmetric subgenome divergence after allopolyploidization.</title>
        <authorList>
            <person name="Zhang X."/>
            <person name="Chen Y."/>
            <person name="Wang L."/>
            <person name="Yuan Y."/>
            <person name="Fang M."/>
            <person name="Shi L."/>
            <person name="Lu R."/>
            <person name="Comes H.P."/>
            <person name="Ma Y."/>
            <person name="Chen Y."/>
            <person name="Huang G."/>
            <person name="Zhou Y."/>
            <person name="Zheng Z."/>
            <person name="Qiu Y."/>
        </authorList>
    </citation>
    <scope>NUCLEOTIDE SEQUENCE [LARGE SCALE GENOMIC DNA]</scope>
    <source>
        <strain evidence="16">F231</strain>
    </source>
</reference>
<dbReference type="Gene3D" id="1.20.58.760">
    <property type="entry name" value="Peptidase M41"/>
    <property type="match status" value="1"/>
</dbReference>
<evidence type="ECO:0000256" key="12">
    <source>
        <dbReference type="ARBA" id="ARBA00022989"/>
    </source>
</evidence>
<dbReference type="Proteomes" id="UP001346149">
    <property type="component" value="Unassembled WGS sequence"/>
</dbReference>
<keyword evidence="5" id="KW-0934">Plastid</keyword>
<keyword evidence="4" id="KW-0150">Chloroplast</keyword>
<dbReference type="FunFam" id="3.40.50.300:FF:000352">
    <property type="entry name" value="ATP-dependent zinc metalloprotease FTSH 7, chloroplastic"/>
    <property type="match status" value="1"/>
</dbReference>
<dbReference type="PANTHER" id="PTHR23076">
    <property type="entry name" value="METALLOPROTEASE M41 FTSH"/>
    <property type="match status" value="1"/>
</dbReference>
<evidence type="ECO:0000256" key="8">
    <source>
        <dbReference type="ARBA" id="ARBA00022741"/>
    </source>
</evidence>
<proteinExistence type="inferred from homology"/>
<dbReference type="GO" id="GO:0016887">
    <property type="term" value="F:ATP hydrolysis activity"/>
    <property type="evidence" value="ECO:0007669"/>
    <property type="project" value="InterPro"/>
</dbReference>
<keyword evidence="17" id="KW-1185">Reference proteome</keyword>
<dbReference type="Pfam" id="PF17862">
    <property type="entry name" value="AAA_lid_3"/>
    <property type="match status" value="1"/>
</dbReference>
<evidence type="ECO:0000256" key="5">
    <source>
        <dbReference type="ARBA" id="ARBA00022640"/>
    </source>
</evidence>
<dbReference type="GO" id="GO:0004176">
    <property type="term" value="F:ATP-dependent peptidase activity"/>
    <property type="evidence" value="ECO:0007669"/>
    <property type="project" value="InterPro"/>
</dbReference>
<dbReference type="GO" id="GO:0009535">
    <property type="term" value="C:chloroplast thylakoid membrane"/>
    <property type="evidence" value="ECO:0007669"/>
    <property type="project" value="TreeGrafter"/>
</dbReference>
<dbReference type="SMART" id="SM00382">
    <property type="entry name" value="AAA"/>
    <property type="match status" value="1"/>
</dbReference>
<dbReference type="InterPro" id="IPR003959">
    <property type="entry name" value="ATPase_AAA_core"/>
</dbReference>
<organism evidence="16 17">
    <name type="scientific">Trapa natans</name>
    <name type="common">Water chestnut</name>
    <dbReference type="NCBI Taxonomy" id="22666"/>
    <lineage>
        <taxon>Eukaryota</taxon>
        <taxon>Viridiplantae</taxon>
        <taxon>Streptophyta</taxon>
        <taxon>Embryophyta</taxon>
        <taxon>Tracheophyta</taxon>
        <taxon>Spermatophyta</taxon>
        <taxon>Magnoliopsida</taxon>
        <taxon>eudicotyledons</taxon>
        <taxon>Gunneridae</taxon>
        <taxon>Pentapetalae</taxon>
        <taxon>rosids</taxon>
        <taxon>malvids</taxon>
        <taxon>Myrtales</taxon>
        <taxon>Lythraceae</taxon>
        <taxon>Trapa</taxon>
    </lineage>
</organism>
<keyword evidence="9" id="KW-0378">Hydrolase</keyword>
<dbReference type="GO" id="GO:0004222">
    <property type="term" value="F:metalloendopeptidase activity"/>
    <property type="evidence" value="ECO:0007669"/>
    <property type="project" value="InterPro"/>
</dbReference>
<dbReference type="InterPro" id="IPR037219">
    <property type="entry name" value="Peptidase_M41-like"/>
</dbReference>
<evidence type="ECO:0000256" key="1">
    <source>
        <dbReference type="ARBA" id="ARBA00004229"/>
    </source>
</evidence>
<keyword evidence="7" id="KW-0812">Transmembrane</keyword>
<keyword evidence="6" id="KW-0645">Protease</keyword>
<dbReference type="GO" id="GO:0006508">
    <property type="term" value="P:proteolysis"/>
    <property type="evidence" value="ECO:0007669"/>
    <property type="project" value="UniProtKB-KW"/>
</dbReference>
<dbReference type="Gene3D" id="1.10.8.60">
    <property type="match status" value="1"/>
</dbReference>
<evidence type="ECO:0000313" key="17">
    <source>
        <dbReference type="Proteomes" id="UP001346149"/>
    </source>
</evidence>
<evidence type="ECO:0000256" key="6">
    <source>
        <dbReference type="ARBA" id="ARBA00022670"/>
    </source>
</evidence>
<keyword evidence="8" id="KW-0547">Nucleotide-binding</keyword>
<evidence type="ECO:0000256" key="14">
    <source>
        <dbReference type="SAM" id="Coils"/>
    </source>
</evidence>
<dbReference type="SUPFAM" id="SSF140990">
    <property type="entry name" value="FtsH protease domain-like"/>
    <property type="match status" value="1"/>
</dbReference>
<keyword evidence="13" id="KW-0472">Membrane</keyword>
<dbReference type="FunFam" id="1.10.8.60:FF:000061">
    <property type="entry name" value="Probable inactive ATP-dependent zinc metalloprotease FTSHI 4, chloroplastic"/>
    <property type="match status" value="1"/>
</dbReference>
<keyword evidence="10" id="KW-0067">ATP-binding</keyword>
<keyword evidence="11" id="KW-0809">Transit peptide</keyword>
<dbReference type="PANTHER" id="PTHR23076:SF99">
    <property type="entry name" value="INACTIVE ATP-DEPENDENT ZINC METALLOPROTEASE FTSHI 4, CHLOROPLASTIC-RELATED"/>
    <property type="match status" value="1"/>
</dbReference>
<dbReference type="SUPFAM" id="SSF52540">
    <property type="entry name" value="P-loop containing nucleoside triphosphate hydrolases"/>
    <property type="match status" value="1"/>
</dbReference>